<dbReference type="InterPro" id="IPR016071">
    <property type="entry name" value="Staphylococal_nuclease_OB-fold"/>
</dbReference>
<reference evidence="4 5" key="1">
    <citation type="journal article" date="2017" name="Int. J. Syst. Evol. Microbiol.">
        <title>Erythrobacter aquimixticola sp. nov., isolated from the junction between the ocean and a freshwater spring.</title>
        <authorList>
            <person name="Park S."/>
            <person name="Jung Y.T."/>
            <person name="Choi S.J."/>
            <person name="Yoon J.H."/>
        </authorList>
    </citation>
    <scope>NUCLEOTIDE SEQUENCE [LARGE SCALE GENOMIC DNA]</scope>
    <source>
        <strain evidence="4 5">JSSK-14</strain>
    </source>
</reference>
<sequence length="200" mass="22102">MARTGSPAAGRGVPPPATHRTFPAGGVTLGSILHFRRPKRSRGRGRRRGWNWPAIAAAILLAIWAAQRFGLGDGTWDEVAQSFPVCAEQWRDAGCVIDGDTIAIGERRIRLVGYDAPELDGECEAERTAAARARTELAEWLSSRPFELDGGADPPRDRYGRELRSVRRDGRDVADHMIARGLAHQDRWGFASDWGEQSWC</sequence>
<keyword evidence="2" id="KW-0472">Membrane</keyword>
<name>A0A419RU84_9SPHN</name>
<keyword evidence="2" id="KW-1133">Transmembrane helix</keyword>
<evidence type="ECO:0000313" key="4">
    <source>
        <dbReference type="EMBL" id="RJY09348.1"/>
    </source>
</evidence>
<dbReference type="AlphaFoldDB" id="A0A419RU84"/>
<accession>A0A419RU84</accession>
<evidence type="ECO:0000256" key="2">
    <source>
        <dbReference type="SAM" id="Phobius"/>
    </source>
</evidence>
<dbReference type="Proteomes" id="UP000285232">
    <property type="component" value="Unassembled WGS sequence"/>
</dbReference>
<proteinExistence type="predicted"/>
<gene>
    <name evidence="4" type="ORF">D6201_08260</name>
</gene>
<feature type="domain" description="TNase-like" evidence="3">
    <location>
        <begin position="96"/>
        <end position="183"/>
    </location>
</feature>
<evidence type="ECO:0000259" key="3">
    <source>
        <dbReference type="PROSITE" id="PS50830"/>
    </source>
</evidence>
<dbReference type="SUPFAM" id="SSF50199">
    <property type="entry name" value="Staphylococcal nuclease"/>
    <property type="match status" value="1"/>
</dbReference>
<dbReference type="PROSITE" id="PS50830">
    <property type="entry name" value="TNASE_3"/>
    <property type="match status" value="1"/>
</dbReference>
<feature type="region of interest" description="Disordered" evidence="1">
    <location>
        <begin position="1"/>
        <end position="25"/>
    </location>
</feature>
<dbReference type="InterPro" id="IPR035437">
    <property type="entry name" value="SNase_OB-fold_sf"/>
</dbReference>
<keyword evidence="2" id="KW-0812">Transmembrane</keyword>
<evidence type="ECO:0000256" key="1">
    <source>
        <dbReference type="SAM" id="MobiDB-lite"/>
    </source>
</evidence>
<dbReference type="EMBL" id="RAHX01000001">
    <property type="protein sequence ID" value="RJY09348.1"/>
    <property type="molecule type" value="Genomic_DNA"/>
</dbReference>
<keyword evidence="5" id="KW-1185">Reference proteome</keyword>
<comment type="caution">
    <text evidence="4">The sequence shown here is derived from an EMBL/GenBank/DDBJ whole genome shotgun (WGS) entry which is preliminary data.</text>
</comment>
<feature type="transmembrane region" description="Helical" evidence="2">
    <location>
        <begin position="49"/>
        <end position="66"/>
    </location>
</feature>
<dbReference type="Pfam" id="PF00565">
    <property type="entry name" value="SNase"/>
    <property type="match status" value="1"/>
</dbReference>
<dbReference type="Gene3D" id="2.40.50.90">
    <property type="match status" value="1"/>
</dbReference>
<protein>
    <submittedName>
        <fullName evidence="4">Thermonuclease family protein</fullName>
    </submittedName>
</protein>
<dbReference type="OrthoDB" id="7469880at2"/>
<evidence type="ECO:0000313" key="5">
    <source>
        <dbReference type="Proteomes" id="UP000285232"/>
    </source>
</evidence>
<organism evidence="4 5">
    <name type="scientific">Aurantiacibacter aquimixticola</name>
    <dbReference type="NCBI Taxonomy" id="1958945"/>
    <lineage>
        <taxon>Bacteria</taxon>
        <taxon>Pseudomonadati</taxon>
        <taxon>Pseudomonadota</taxon>
        <taxon>Alphaproteobacteria</taxon>
        <taxon>Sphingomonadales</taxon>
        <taxon>Erythrobacteraceae</taxon>
        <taxon>Aurantiacibacter</taxon>
    </lineage>
</organism>